<gene>
    <name evidence="2" type="ORF">B0T10DRAFT_581217</name>
</gene>
<feature type="chain" id="PRO_5040136299" evidence="1">
    <location>
        <begin position="25"/>
        <end position="303"/>
    </location>
</feature>
<evidence type="ECO:0000313" key="2">
    <source>
        <dbReference type="EMBL" id="KAH6880673.1"/>
    </source>
</evidence>
<reference evidence="2 3" key="1">
    <citation type="journal article" date="2021" name="Nat. Commun.">
        <title>Genetic determinants of endophytism in the Arabidopsis root mycobiome.</title>
        <authorList>
            <person name="Mesny F."/>
            <person name="Miyauchi S."/>
            <person name="Thiergart T."/>
            <person name="Pickel B."/>
            <person name="Atanasova L."/>
            <person name="Karlsson M."/>
            <person name="Huettel B."/>
            <person name="Barry K.W."/>
            <person name="Haridas S."/>
            <person name="Chen C."/>
            <person name="Bauer D."/>
            <person name="Andreopoulos W."/>
            <person name="Pangilinan J."/>
            <person name="LaButti K."/>
            <person name="Riley R."/>
            <person name="Lipzen A."/>
            <person name="Clum A."/>
            <person name="Drula E."/>
            <person name="Henrissat B."/>
            <person name="Kohler A."/>
            <person name="Grigoriev I.V."/>
            <person name="Martin F.M."/>
            <person name="Hacquard S."/>
        </authorList>
    </citation>
    <scope>NUCLEOTIDE SEQUENCE [LARGE SCALE GENOMIC DNA]</scope>
    <source>
        <strain evidence="2 3">MPI-CAGE-CH-0241</strain>
    </source>
</reference>
<dbReference type="Proteomes" id="UP000777438">
    <property type="component" value="Unassembled WGS sequence"/>
</dbReference>
<evidence type="ECO:0000313" key="3">
    <source>
        <dbReference type="Proteomes" id="UP000777438"/>
    </source>
</evidence>
<evidence type="ECO:0000256" key="1">
    <source>
        <dbReference type="SAM" id="SignalP"/>
    </source>
</evidence>
<accession>A0A9P9AHS2</accession>
<comment type="caution">
    <text evidence="2">The sequence shown here is derived from an EMBL/GenBank/DDBJ whole genome shotgun (WGS) entry which is preliminary data.</text>
</comment>
<organism evidence="2 3">
    <name type="scientific">Thelonectria olida</name>
    <dbReference type="NCBI Taxonomy" id="1576542"/>
    <lineage>
        <taxon>Eukaryota</taxon>
        <taxon>Fungi</taxon>
        <taxon>Dikarya</taxon>
        <taxon>Ascomycota</taxon>
        <taxon>Pezizomycotina</taxon>
        <taxon>Sordariomycetes</taxon>
        <taxon>Hypocreomycetidae</taxon>
        <taxon>Hypocreales</taxon>
        <taxon>Nectriaceae</taxon>
        <taxon>Thelonectria</taxon>
    </lineage>
</organism>
<protein>
    <submittedName>
        <fullName evidence="2">Uncharacterized protein</fullName>
    </submittedName>
</protein>
<proteinExistence type="predicted"/>
<keyword evidence="3" id="KW-1185">Reference proteome</keyword>
<dbReference type="AlphaFoldDB" id="A0A9P9AHS2"/>
<dbReference type="EMBL" id="JAGPYM010000025">
    <property type="protein sequence ID" value="KAH6880673.1"/>
    <property type="molecule type" value="Genomic_DNA"/>
</dbReference>
<dbReference type="OrthoDB" id="5340195at2759"/>
<name>A0A9P9AHS2_9HYPO</name>
<feature type="signal peptide" evidence="1">
    <location>
        <begin position="1"/>
        <end position="24"/>
    </location>
</feature>
<sequence length="303" mass="33735">MLANELTIMLPCILIFATFGLASAIEPPQQRDTELLPKQIVVVRRRSGLTHQEYVNYHAIVHGLKSWNGPRDNSFPAAYIQDHTFDSAFGVNNSVPNQVYVGRDDVTELYGNSSTSFTSPPATNYTAQVTGPDGYNFNDLATAFSMLAYEKPVLGTVERSETASGSNGPGPVVAFFWAVAKPQIVSNDTFGTELANQIVKLIPKNTLYRATVHVPVPGYDTRPYFGGDNMPTTNAVVKLWLRRKSDAVELVRSAQLQLDSDALSLDQDRSFVVFCNEVVLWDLNKRIEFNKERIQSQMKRNSH</sequence>
<keyword evidence="1" id="KW-0732">Signal</keyword>